<dbReference type="Proteomes" id="UP001589718">
    <property type="component" value="Unassembled WGS sequence"/>
</dbReference>
<organism evidence="1 2">
    <name type="scientific">Streptomyces cremeus</name>
    <dbReference type="NCBI Taxonomy" id="66881"/>
    <lineage>
        <taxon>Bacteria</taxon>
        <taxon>Bacillati</taxon>
        <taxon>Actinomycetota</taxon>
        <taxon>Actinomycetes</taxon>
        <taxon>Kitasatosporales</taxon>
        <taxon>Streptomycetaceae</taxon>
        <taxon>Streptomyces</taxon>
    </lineage>
</organism>
<protein>
    <submittedName>
        <fullName evidence="1">Uncharacterized protein</fullName>
    </submittedName>
</protein>
<comment type="caution">
    <text evidence="1">The sequence shown here is derived from an EMBL/GenBank/DDBJ whole genome shotgun (WGS) entry which is preliminary data.</text>
</comment>
<dbReference type="RefSeq" id="WP_345219299.1">
    <property type="nucleotide sequence ID" value="NZ_BAAAXE010000002.1"/>
</dbReference>
<dbReference type="EMBL" id="JBHMCR010000001">
    <property type="protein sequence ID" value="MFB9518559.1"/>
    <property type="molecule type" value="Genomic_DNA"/>
</dbReference>
<reference evidence="1 2" key="1">
    <citation type="submission" date="2024-09" db="EMBL/GenBank/DDBJ databases">
        <authorList>
            <person name="Sun Q."/>
            <person name="Mori K."/>
        </authorList>
    </citation>
    <scope>NUCLEOTIDE SEQUENCE [LARGE SCALE GENOMIC DNA]</scope>
    <source>
        <strain evidence="1 2">JCM 4362</strain>
    </source>
</reference>
<evidence type="ECO:0000313" key="2">
    <source>
        <dbReference type="Proteomes" id="UP001589718"/>
    </source>
</evidence>
<evidence type="ECO:0000313" key="1">
    <source>
        <dbReference type="EMBL" id="MFB9518559.1"/>
    </source>
</evidence>
<gene>
    <name evidence="1" type="ORF">ACFFTU_01130</name>
</gene>
<accession>A0ABV5P5Y1</accession>
<name>A0ABV5P5Y1_STRCM</name>
<sequence length="52" mass="5942">MARGESEPVKYWISNLPADLPPKDLVRLAKARRRIGHDCRELNPEHPNAPPE</sequence>
<keyword evidence="2" id="KW-1185">Reference proteome</keyword>
<proteinExistence type="predicted"/>